<evidence type="ECO:0000256" key="5">
    <source>
        <dbReference type="ARBA" id="ARBA00022448"/>
    </source>
</evidence>
<evidence type="ECO:0000256" key="8">
    <source>
        <dbReference type="ARBA" id="ARBA00022989"/>
    </source>
</evidence>
<comment type="caution">
    <text evidence="11">The sequence shown here is derived from an EMBL/GenBank/DDBJ whole genome shotgun (WGS) entry which is preliminary data.</text>
</comment>
<keyword evidence="9 10" id="KW-0472">Membrane</keyword>
<evidence type="ECO:0000256" key="1">
    <source>
        <dbReference type="ARBA" id="ARBA00002672"/>
    </source>
</evidence>
<evidence type="ECO:0000313" key="12">
    <source>
        <dbReference type="Proteomes" id="UP000265509"/>
    </source>
</evidence>
<organism evidence="11 12">
    <name type="scientific">Seongchinamella sediminis</name>
    <dbReference type="NCBI Taxonomy" id="2283635"/>
    <lineage>
        <taxon>Bacteria</taxon>
        <taxon>Pseudomonadati</taxon>
        <taxon>Pseudomonadota</taxon>
        <taxon>Gammaproteobacteria</taxon>
        <taxon>Cellvibrionales</taxon>
        <taxon>Halieaceae</taxon>
        <taxon>Seongchinamella</taxon>
    </lineage>
</organism>
<keyword evidence="8 10" id="KW-1133">Transmembrane helix</keyword>
<evidence type="ECO:0000256" key="6">
    <source>
        <dbReference type="ARBA" id="ARBA00022475"/>
    </source>
</evidence>
<dbReference type="RefSeq" id="WP_117953424.1">
    <property type="nucleotide sequence ID" value="NZ_QRAN01000005.1"/>
</dbReference>
<dbReference type="NCBIfam" id="TIGR01528">
    <property type="entry name" value="NMN_trans_PnuC"/>
    <property type="match status" value="1"/>
</dbReference>
<feature type="transmembrane region" description="Helical" evidence="10">
    <location>
        <begin position="162"/>
        <end position="179"/>
    </location>
</feature>
<gene>
    <name evidence="11" type="ORF">DWB85_06630</name>
</gene>
<evidence type="ECO:0000313" key="11">
    <source>
        <dbReference type="EMBL" id="RLQ22653.1"/>
    </source>
</evidence>
<dbReference type="OrthoDB" id="9791248at2"/>
<proteinExistence type="inferred from homology"/>
<dbReference type="AlphaFoldDB" id="A0A3L7E2P5"/>
<dbReference type="Pfam" id="PF04973">
    <property type="entry name" value="NMN_transporter"/>
    <property type="match status" value="1"/>
</dbReference>
<accession>A0A3L7E2P5</accession>
<dbReference type="EMBL" id="QRAN01000005">
    <property type="protein sequence ID" value="RLQ22653.1"/>
    <property type="molecule type" value="Genomic_DNA"/>
</dbReference>
<dbReference type="PANTHER" id="PTHR36122">
    <property type="entry name" value="NICOTINAMIDE RIBOSIDE TRANSPORTER PNUC"/>
    <property type="match status" value="1"/>
</dbReference>
<keyword evidence="7 10" id="KW-0812">Transmembrane</keyword>
<feature type="transmembrane region" description="Helical" evidence="10">
    <location>
        <begin position="90"/>
        <end position="110"/>
    </location>
</feature>
<name>A0A3L7E2P5_9GAMM</name>
<evidence type="ECO:0000256" key="9">
    <source>
        <dbReference type="ARBA" id="ARBA00023136"/>
    </source>
</evidence>
<feature type="transmembrane region" description="Helical" evidence="10">
    <location>
        <begin position="6"/>
        <end position="23"/>
    </location>
</feature>
<dbReference type="GO" id="GO:0034257">
    <property type="term" value="F:nicotinamide riboside transmembrane transporter activity"/>
    <property type="evidence" value="ECO:0007669"/>
    <property type="project" value="InterPro"/>
</dbReference>
<keyword evidence="6" id="KW-1003">Cell membrane</keyword>
<comment type="subcellular location">
    <subcellularLocation>
        <location evidence="2">Cell membrane</location>
        <topology evidence="2">Multi-pass membrane protein</topology>
    </subcellularLocation>
</comment>
<evidence type="ECO:0000256" key="4">
    <source>
        <dbReference type="ARBA" id="ARBA00017522"/>
    </source>
</evidence>
<dbReference type="GO" id="GO:0005886">
    <property type="term" value="C:plasma membrane"/>
    <property type="evidence" value="ECO:0007669"/>
    <property type="project" value="UniProtKB-SubCell"/>
</dbReference>
<keyword evidence="12" id="KW-1185">Reference proteome</keyword>
<dbReference type="Proteomes" id="UP000265509">
    <property type="component" value="Unassembled WGS sequence"/>
</dbReference>
<feature type="transmembrane region" description="Helical" evidence="10">
    <location>
        <begin position="141"/>
        <end position="156"/>
    </location>
</feature>
<evidence type="ECO:0000256" key="3">
    <source>
        <dbReference type="ARBA" id="ARBA00006669"/>
    </source>
</evidence>
<dbReference type="PANTHER" id="PTHR36122:SF2">
    <property type="entry name" value="NICOTINAMIDE RIBOSIDE TRANSPORTER PNUC"/>
    <property type="match status" value="1"/>
</dbReference>
<dbReference type="InterPro" id="IPR006419">
    <property type="entry name" value="NMN_transpt_PnuC"/>
</dbReference>
<evidence type="ECO:0000256" key="10">
    <source>
        <dbReference type="SAM" id="Phobius"/>
    </source>
</evidence>
<comment type="function">
    <text evidence="1">Required for nicotinamide riboside transport across the inner membrane.</text>
</comment>
<feature type="transmembrane region" description="Helical" evidence="10">
    <location>
        <begin position="30"/>
        <end position="47"/>
    </location>
</feature>
<sequence length="192" mass="21803">MAINTGIEIFATLAGLLYIVLLIRENISCWPFGIAGSLLSIYLFIDGKLYSEAFLYSYYVIMGAWGWLRWSQRNTAGDNPVVRYRLSAHVIIVLLSSAGALALGSFFSGYTDAQRPYIDAFTTAFSFAATYMEVKKVLETWVYWIVLNLASIWLYMDRSLDIYAALICVYALMSVWGLVQWMRVYRGQQALS</sequence>
<keyword evidence="5" id="KW-0813">Transport</keyword>
<evidence type="ECO:0000256" key="7">
    <source>
        <dbReference type="ARBA" id="ARBA00022692"/>
    </source>
</evidence>
<reference evidence="11 12" key="1">
    <citation type="submission" date="2018-07" db="EMBL/GenBank/DDBJ databases">
        <title>Halioglobus sp. genome submission.</title>
        <authorList>
            <person name="Ye M.-Q."/>
            <person name="Du Z.-J."/>
        </authorList>
    </citation>
    <scope>NUCLEOTIDE SEQUENCE [LARGE SCALE GENOMIC DNA]</scope>
    <source>
        <strain evidence="11 12">U0301</strain>
    </source>
</reference>
<comment type="similarity">
    <text evidence="3">Belongs to the nicotinamide ribonucleoside (NR) uptake permease (TC 4.B.1) family.</text>
</comment>
<protein>
    <recommendedName>
        <fullName evidence="4">Nicotinamide riboside transporter PnuC</fullName>
    </recommendedName>
</protein>
<evidence type="ECO:0000256" key="2">
    <source>
        <dbReference type="ARBA" id="ARBA00004651"/>
    </source>
</evidence>
<feature type="transmembrane region" description="Helical" evidence="10">
    <location>
        <begin position="53"/>
        <end position="70"/>
    </location>
</feature>